<gene>
    <name evidence="3" type="ORF">MAR_017189</name>
</gene>
<dbReference type="Proteomes" id="UP001164746">
    <property type="component" value="Chromosome 6"/>
</dbReference>
<feature type="compositionally biased region" description="Basic and acidic residues" evidence="1">
    <location>
        <begin position="315"/>
        <end position="328"/>
    </location>
</feature>
<sequence>MEKNAVDRLRDKGRKKCARTIRTDEQTEVDRLRDKGRKACTRTQHTGEQTELDRLRDKEHNALASKHNLTGSEIKVERHVPEHSALASKQKRTGSEIKVESLKLEALQSMCVPYVIDLCLETDFKNSNYNLTFPETLTQIKFLQMENSISVAPATDTSTRTKFHHRPKLSIPDTPGVLSELTEFKTRLLAMRYPFMKIVQLPRGKQKGIIGRVINISVQADDVCSSLPGTLSTSGILPVKLKRKTSYKGHVIYQNIRPDKVRQALQWLLLNNRHYQNVVESLNWESTSEQDNPVIWQSFVDKEEDNCPDNTDANNESHKDPFESEHSDSQFSDSESSDDGMPLPTQALEETQFDTCIQPNDPASDASNILTIAPGEGNHPLHFMMDTGCEEQYFPSLFRTGCYGFDVRRDIKITPKKYFNAHYLFFAQHITKHKQAMDSVSIALRKSYKALPSQQTIDASFIKDPEKKIQSLILKDKVYHFLQTVRRSPPYWQKCMYKLMAAVKQFGIFTFFVTLSSADLKWPDTLNAILRQ</sequence>
<evidence type="ECO:0000313" key="3">
    <source>
        <dbReference type="EMBL" id="WAR07231.1"/>
    </source>
</evidence>
<feature type="domain" description="DUF6570" evidence="2">
    <location>
        <begin position="162"/>
        <end position="278"/>
    </location>
</feature>
<organism evidence="3 4">
    <name type="scientific">Mya arenaria</name>
    <name type="common">Soft-shell clam</name>
    <dbReference type="NCBI Taxonomy" id="6604"/>
    <lineage>
        <taxon>Eukaryota</taxon>
        <taxon>Metazoa</taxon>
        <taxon>Spiralia</taxon>
        <taxon>Lophotrochozoa</taxon>
        <taxon>Mollusca</taxon>
        <taxon>Bivalvia</taxon>
        <taxon>Autobranchia</taxon>
        <taxon>Heteroconchia</taxon>
        <taxon>Euheterodonta</taxon>
        <taxon>Imparidentia</taxon>
        <taxon>Neoheterodontei</taxon>
        <taxon>Myida</taxon>
        <taxon>Myoidea</taxon>
        <taxon>Myidae</taxon>
        <taxon>Mya</taxon>
    </lineage>
</organism>
<feature type="region of interest" description="Disordered" evidence="1">
    <location>
        <begin position="303"/>
        <end position="344"/>
    </location>
</feature>
<protein>
    <recommendedName>
        <fullName evidence="2">DUF6570 domain-containing protein</fullName>
    </recommendedName>
</protein>
<dbReference type="InterPro" id="IPR046700">
    <property type="entry name" value="DUF6570"/>
</dbReference>
<evidence type="ECO:0000259" key="2">
    <source>
        <dbReference type="Pfam" id="PF20209"/>
    </source>
</evidence>
<reference evidence="3" key="1">
    <citation type="submission" date="2022-11" db="EMBL/GenBank/DDBJ databases">
        <title>Centuries of genome instability and evolution in soft-shell clam transmissible cancer (bioRxiv).</title>
        <authorList>
            <person name="Hart S.F.M."/>
            <person name="Yonemitsu M.A."/>
            <person name="Giersch R.M."/>
            <person name="Beal B.F."/>
            <person name="Arriagada G."/>
            <person name="Davis B.W."/>
            <person name="Ostrander E.A."/>
            <person name="Goff S.P."/>
            <person name="Metzger M.J."/>
        </authorList>
    </citation>
    <scope>NUCLEOTIDE SEQUENCE</scope>
    <source>
        <strain evidence="3">MELC-2E11</strain>
        <tissue evidence="3">Siphon/mantle</tissue>
    </source>
</reference>
<dbReference type="Pfam" id="PF20209">
    <property type="entry name" value="DUF6570"/>
    <property type="match status" value="1"/>
</dbReference>
<evidence type="ECO:0000313" key="4">
    <source>
        <dbReference type="Proteomes" id="UP001164746"/>
    </source>
</evidence>
<proteinExistence type="predicted"/>
<name>A0ABY7EEP9_MYAAR</name>
<keyword evidence="4" id="KW-1185">Reference proteome</keyword>
<accession>A0ABY7EEP9</accession>
<evidence type="ECO:0000256" key="1">
    <source>
        <dbReference type="SAM" id="MobiDB-lite"/>
    </source>
</evidence>
<dbReference type="EMBL" id="CP111017">
    <property type="protein sequence ID" value="WAR07231.1"/>
    <property type="molecule type" value="Genomic_DNA"/>
</dbReference>